<dbReference type="Gene3D" id="3.40.50.10490">
    <property type="entry name" value="Glucose-6-phosphate isomerase like protein, domain 1"/>
    <property type="match status" value="1"/>
</dbReference>
<keyword evidence="3" id="KW-1185">Reference proteome</keyword>
<protein>
    <recommendedName>
        <fullName evidence="1">SIS domain-containing protein</fullName>
    </recommendedName>
</protein>
<organism evidence="2 3">
    <name type="scientific">Psychrosphaera saromensis</name>
    <dbReference type="NCBI Taxonomy" id="716813"/>
    <lineage>
        <taxon>Bacteria</taxon>
        <taxon>Pseudomonadati</taxon>
        <taxon>Pseudomonadota</taxon>
        <taxon>Gammaproteobacteria</taxon>
        <taxon>Alteromonadales</taxon>
        <taxon>Pseudoalteromonadaceae</taxon>
        <taxon>Psychrosphaera</taxon>
    </lineage>
</organism>
<name>A0A2S7UQU0_9GAMM</name>
<accession>A0A2S7UQU0</accession>
<dbReference type="InterPro" id="IPR050099">
    <property type="entry name" value="SIS_GmhA/DiaA_subfam"/>
</dbReference>
<dbReference type="PANTHER" id="PTHR30390">
    <property type="entry name" value="SEDOHEPTULOSE 7-PHOSPHATE ISOMERASE / DNAA INITIATOR-ASSOCIATING FACTOR FOR REPLICATION INITIATION"/>
    <property type="match status" value="1"/>
</dbReference>
<dbReference type="Pfam" id="PF13580">
    <property type="entry name" value="SIS_2"/>
    <property type="match status" value="1"/>
</dbReference>
<evidence type="ECO:0000313" key="2">
    <source>
        <dbReference type="EMBL" id="PQJ52336.1"/>
    </source>
</evidence>
<comment type="caution">
    <text evidence="2">The sequence shown here is derived from an EMBL/GenBank/DDBJ whole genome shotgun (WGS) entry which is preliminary data.</text>
</comment>
<dbReference type="InterPro" id="IPR046348">
    <property type="entry name" value="SIS_dom_sf"/>
</dbReference>
<dbReference type="PANTHER" id="PTHR30390:SF6">
    <property type="entry name" value="DNAA INITIATOR-ASSOCIATING PROTEIN DIAA"/>
    <property type="match status" value="1"/>
</dbReference>
<sequence>MTDNKIKQLYTNNIQNLMASGEQNADFLALSAALISQTLLSGNKVLTCGDTLCSMIADHFAGILVNYYEIERPSLPAIALSNTAHTCAFEPLDNNHLIDVYARQIRAMGNAQDILVVFSINNRELSIKSAIEAALTNDIQVIAFTSDDGGEIAGLLGENDIEIRLPTNKPSRTLEIQLFTVHVLSELIDEVIFSM</sequence>
<dbReference type="SUPFAM" id="SSF53697">
    <property type="entry name" value="SIS domain"/>
    <property type="match status" value="1"/>
</dbReference>
<dbReference type="CDD" id="cd05006">
    <property type="entry name" value="SIS_GmhA"/>
    <property type="match status" value="1"/>
</dbReference>
<dbReference type="EMBL" id="MSCH01000003">
    <property type="protein sequence ID" value="PQJ52336.1"/>
    <property type="molecule type" value="Genomic_DNA"/>
</dbReference>
<dbReference type="OrthoDB" id="9810929at2"/>
<reference evidence="2 3" key="1">
    <citation type="submission" date="2016-12" db="EMBL/GenBank/DDBJ databases">
        <title>Diversity of luminous bacteria.</title>
        <authorList>
            <person name="Yoshizawa S."/>
            <person name="Kogure K."/>
        </authorList>
    </citation>
    <scope>NUCLEOTIDE SEQUENCE [LARGE SCALE GENOMIC DNA]</scope>
    <source>
        <strain evidence="2 3">SA4-48</strain>
    </source>
</reference>
<dbReference type="GO" id="GO:0097367">
    <property type="term" value="F:carbohydrate derivative binding"/>
    <property type="evidence" value="ECO:0007669"/>
    <property type="project" value="InterPro"/>
</dbReference>
<evidence type="ECO:0000259" key="1">
    <source>
        <dbReference type="PROSITE" id="PS51464"/>
    </source>
</evidence>
<dbReference type="PROSITE" id="PS51464">
    <property type="entry name" value="SIS"/>
    <property type="match status" value="1"/>
</dbReference>
<feature type="domain" description="SIS" evidence="1">
    <location>
        <begin position="35"/>
        <end position="194"/>
    </location>
</feature>
<dbReference type="InterPro" id="IPR035461">
    <property type="entry name" value="GmhA/DiaA"/>
</dbReference>
<proteinExistence type="predicted"/>
<dbReference type="RefSeq" id="WP_105050794.1">
    <property type="nucleotide sequence ID" value="NZ_BMYG01000005.1"/>
</dbReference>
<dbReference type="GO" id="GO:1901135">
    <property type="term" value="P:carbohydrate derivative metabolic process"/>
    <property type="evidence" value="ECO:0007669"/>
    <property type="project" value="InterPro"/>
</dbReference>
<evidence type="ECO:0000313" key="3">
    <source>
        <dbReference type="Proteomes" id="UP000239007"/>
    </source>
</evidence>
<dbReference type="InterPro" id="IPR001347">
    <property type="entry name" value="SIS_dom"/>
</dbReference>
<gene>
    <name evidence="2" type="ORF">BTO11_00795</name>
</gene>
<dbReference type="AlphaFoldDB" id="A0A2S7UQU0"/>
<dbReference type="Proteomes" id="UP000239007">
    <property type="component" value="Unassembled WGS sequence"/>
</dbReference>